<dbReference type="EC" id="2.3.2.31" evidence="2"/>
<evidence type="ECO:0000256" key="6">
    <source>
        <dbReference type="ARBA" id="ARBA00022771"/>
    </source>
</evidence>
<keyword evidence="4" id="KW-0479">Metal-binding</keyword>
<feature type="region of interest" description="Disordered" evidence="9">
    <location>
        <begin position="586"/>
        <end position="613"/>
    </location>
</feature>
<proteinExistence type="predicted"/>
<feature type="region of interest" description="Disordered" evidence="9">
    <location>
        <begin position="1"/>
        <end position="205"/>
    </location>
</feature>
<dbReference type="Gene3D" id="1.20.120.1750">
    <property type="match status" value="1"/>
</dbReference>
<dbReference type="InterPro" id="IPR031127">
    <property type="entry name" value="E3_UB_ligase_RBR"/>
</dbReference>
<evidence type="ECO:0000256" key="2">
    <source>
        <dbReference type="ARBA" id="ARBA00012251"/>
    </source>
</evidence>
<dbReference type="PROSITE" id="PS51873">
    <property type="entry name" value="TRIAD"/>
    <property type="match status" value="1"/>
</dbReference>
<keyword evidence="3" id="KW-0808">Transferase</keyword>
<feature type="compositionally biased region" description="Basic and acidic residues" evidence="9">
    <location>
        <begin position="22"/>
        <end position="62"/>
    </location>
</feature>
<evidence type="ECO:0000259" key="10">
    <source>
        <dbReference type="PROSITE" id="PS51873"/>
    </source>
</evidence>
<dbReference type="AlphaFoldDB" id="A0AAN7Y498"/>
<dbReference type="GO" id="GO:0061630">
    <property type="term" value="F:ubiquitin protein ligase activity"/>
    <property type="evidence" value="ECO:0007669"/>
    <property type="project" value="UniProtKB-EC"/>
</dbReference>
<comment type="caution">
    <text evidence="11">The sequence shown here is derived from an EMBL/GenBank/DDBJ whole genome shotgun (WGS) entry which is preliminary data.</text>
</comment>
<dbReference type="Pfam" id="PF01485">
    <property type="entry name" value="IBR"/>
    <property type="match status" value="2"/>
</dbReference>
<keyword evidence="12" id="KW-1185">Reference proteome</keyword>
<dbReference type="InterPro" id="IPR044066">
    <property type="entry name" value="TRIAD_supradom"/>
</dbReference>
<evidence type="ECO:0000256" key="8">
    <source>
        <dbReference type="ARBA" id="ARBA00022833"/>
    </source>
</evidence>
<dbReference type="InterPro" id="IPR002867">
    <property type="entry name" value="IBR_dom"/>
</dbReference>
<dbReference type="CDD" id="cd22584">
    <property type="entry name" value="Rcat_RBR_unk"/>
    <property type="match status" value="1"/>
</dbReference>
<evidence type="ECO:0000256" key="7">
    <source>
        <dbReference type="ARBA" id="ARBA00022786"/>
    </source>
</evidence>
<dbReference type="InterPro" id="IPR013083">
    <property type="entry name" value="Znf_RING/FYVE/PHD"/>
</dbReference>
<feature type="compositionally biased region" description="Low complexity" evidence="9">
    <location>
        <begin position="111"/>
        <end position="123"/>
    </location>
</feature>
<organism evidence="11 12">
    <name type="scientific">Lithohypha guttulata</name>
    <dbReference type="NCBI Taxonomy" id="1690604"/>
    <lineage>
        <taxon>Eukaryota</taxon>
        <taxon>Fungi</taxon>
        <taxon>Dikarya</taxon>
        <taxon>Ascomycota</taxon>
        <taxon>Pezizomycotina</taxon>
        <taxon>Eurotiomycetes</taxon>
        <taxon>Chaetothyriomycetidae</taxon>
        <taxon>Chaetothyriales</taxon>
        <taxon>Trichomeriaceae</taxon>
        <taxon>Lithohypha</taxon>
    </lineage>
</organism>
<sequence>MAIVGGATTDGEKHRRHRRRRMSDTHQRRYEDRGDHSSDPTVPADKDFGRPADVAALREARLKSMSKPTTARKKMKIEYEYTRPQKSTSTSKTKSSKVDSSTVLGRKSSVATARLKSASTSSTAKRRTEDTEDEYVYKSSRLSSVGRRDARKVNNDRDEAKLKAAPERRRTTTHATEKPRVERRRTEPLPGLIRSSTNATTRPQLRKSTTTAKMSDIRGANTTETLIGTETVVSTSKANKPQRNSSLFGTLFAKPPPPREKQVSCLTCGSDDIPLRRSAKLPCAHRMCHACLKRIFKMSINDPAHMPPRCCTDQHISLKHVDSLFDDDFRKTWNKKFKEYNAKHRIYCPRKGCGEWIQPKHICNEHGRKVGYCPKCKYAVCGTCNQKAHRSRECPKDPAMKQLNEIAEQQGWRKCYNCSAMVELKEGCNHMTCRCLAEFCMVCGLKWKSCDCPWFNYDAVNDLQGDPMRYQQEMDRRREQERRDEDMARQMAGLGLRDRNRRRHRAGSEDNVNIVGLGNAVPDHMNVNFIQQAREALTANYQHAEVAARGLLGGWLTGRENPLPTGLPGTLDEQTRNLQQQPAVIANNQGRRRLHQQPRFGYANTPDNPYPYR</sequence>
<feature type="compositionally biased region" description="Polar residues" evidence="9">
    <location>
        <begin position="194"/>
        <end position="205"/>
    </location>
</feature>
<keyword evidence="8" id="KW-0862">Zinc</keyword>
<dbReference type="GO" id="GO:0008270">
    <property type="term" value="F:zinc ion binding"/>
    <property type="evidence" value="ECO:0007669"/>
    <property type="project" value="UniProtKB-KW"/>
</dbReference>
<evidence type="ECO:0000256" key="4">
    <source>
        <dbReference type="ARBA" id="ARBA00022723"/>
    </source>
</evidence>
<evidence type="ECO:0000313" key="12">
    <source>
        <dbReference type="Proteomes" id="UP001309876"/>
    </source>
</evidence>
<evidence type="ECO:0000256" key="3">
    <source>
        <dbReference type="ARBA" id="ARBA00022679"/>
    </source>
</evidence>
<accession>A0AAN7Y498</accession>
<feature type="compositionally biased region" description="Basic and acidic residues" evidence="9">
    <location>
        <begin position="473"/>
        <end position="488"/>
    </location>
</feature>
<dbReference type="SUPFAM" id="SSF57850">
    <property type="entry name" value="RING/U-box"/>
    <property type="match status" value="2"/>
</dbReference>
<evidence type="ECO:0000256" key="5">
    <source>
        <dbReference type="ARBA" id="ARBA00022737"/>
    </source>
</evidence>
<feature type="region of interest" description="Disordered" evidence="9">
    <location>
        <begin position="233"/>
        <end position="253"/>
    </location>
</feature>
<gene>
    <name evidence="11" type="ORF">LTR05_007291</name>
</gene>
<dbReference type="Proteomes" id="UP001309876">
    <property type="component" value="Unassembled WGS sequence"/>
</dbReference>
<feature type="domain" description="RING-type" evidence="10">
    <location>
        <begin position="261"/>
        <end position="461"/>
    </location>
</feature>
<dbReference type="PROSITE" id="PS00518">
    <property type="entry name" value="ZF_RING_1"/>
    <property type="match status" value="1"/>
</dbReference>
<feature type="compositionally biased region" description="Polar residues" evidence="9">
    <location>
        <begin position="233"/>
        <end position="248"/>
    </location>
</feature>
<feature type="compositionally biased region" description="Low complexity" evidence="9">
    <location>
        <begin position="86"/>
        <end position="103"/>
    </location>
</feature>
<dbReference type="InterPro" id="IPR017907">
    <property type="entry name" value="Znf_RING_CS"/>
</dbReference>
<protein>
    <recommendedName>
        <fullName evidence="2">RBR-type E3 ubiquitin transferase</fullName>
        <ecNumber evidence="2">2.3.2.31</ecNumber>
    </recommendedName>
</protein>
<dbReference type="GO" id="GO:0016567">
    <property type="term" value="P:protein ubiquitination"/>
    <property type="evidence" value="ECO:0007669"/>
    <property type="project" value="InterPro"/>
</dbReference>
<feature type="compositionally biased region" description="Basic and acidic residues" evidence="9">
    <location>
        <begin position="146"/>
        <end position="187"/>
    </location>
</feature>
<dbReference type="Gene3D" id="3.30.40.10">
    <property type="entry name" value="Zinc/RING finger domain, C3HC4 (zinc finger)"/>
    <property type="match status" value="1"/>
</dbReference>
<evidence type="ECO:0000313" key="11">
    <source>
        <dbReference type="EMBL" id="KAK5082148.1"/>
    </source>
</evidence>
<feature type="region of interest" description="Disordered" evidence="9">
    <location>
        <begin position="473"/>
        <end position="507"/>
    </location>
</feature>
<dbReference type="PANTHER" id="PTHR11685">
    <property type="entry name" value="RBR FAMILY RING FINGER AND IBR DOMAIN-CONTAINING"/>
    <property type="match status" value="1"/>
</dbReference>
<dbReference type="EMBL" id="JAVRRJ010000008">
    <property type="protein sequence ID" value="KAK5082148.1"/>
    <property type="molecule type" value="Genomic_DNA"/>
</dbReference>
<keyword evidence="6" id="KW-0863">Zinc-finger</keyword>
<keyword evidence="7" id="KW-0833">Ubl conjugation pathway</keyword>
<dbReference type="CDD" id="cd20335">
    <property type="entry name" value="BRcat_RBR"/>
    <property type="match status" value="1"/>
</dbReference>
<evidence type="ECO:0000256" key="1">
    <source>
        <dbReference type="ARBA" id="ARBA00001798"/>
    </source>
</evidence>
<keyword evidence="5" id="KW-0677">Repeat</keyword>
<evidence type="ECO:0000256" key="9">
    <source>
        <dbReference type="SAM" id="MobiDB-lite"/>
    </source>
</evidence>
<reference evidence="11 12" key="1">
    <citation type="submission" date="2023-08" db="EMBL/GenBank/DDBJ databases">
        <title>Black Yeasts Isolated from many extreme environments.</title>
        <authorList>
            <person name="Coleine C."/>
            <person name="Stajich J.E."/>
            <person name="Selbmann L."/>
        </authorList>
    </citation>
    <scope>NUCLEOTIDE SEQUENCE [LARGE SCALE GENOMIC DNA]</scope>
    <source>
        <strain evidence="11 12">CCFEE 5910</strain>
    </source>
</reference>
<name>A0AAN7Y498_9EURO</name>
<comment type="catalytic activity">
    <reaction evidence="1">
        <text>[E2 ubiquitin-conjugating enzyme]-S-ubiquitinyl-L-cysteine + [acceptor protein]-L-lysine = [E2 ubiquitin-conjugating enzyme]-L-cysteine + [acceptor protein]-N(6)-ubiquitinyl-L-lysine.</text>
        <dbReference type="EC" id="2.3.2.31"/>
    </reaction>
</comment>